<evidence type="ECO:0000256" key="1">
    <source>
        <dbReference type="SAM" id="MobiDB-lite"/>
    </source>
</evidence>
<feature type="compositionally biased region" description="Basic residues" evidence="1">
    <location>
        <begin position="130"/>
        <end position="141"/>
    </location>
</feature>
<sequence length="711" mass="74167">MRFANLATLVSGVAASAIPAAAVEPLRRRIVEIPDDLPLPPLPTLIPFPSPSPSTCASYVTVTEPAALLTETETQYVTVTAETVTSIQTTLAESTLETTNTATITQFETSFVTETATVATETATREPAKAQRKIAQRKQKKRGDSCKRRSSSSTQASATSSSATSLSSADVCTATVTAAALKTITTVTITGSTTATDLETVTSVVVATITTTVSTKDLETTAVPTTLPVTATTFVTSEAPPAATASFYLKALSGSFAGKYVSISEPTEVYKFETLVFNDLENATPFGLNADGSVVAILAPDYALSFDYGADLSATAYMTTQESRDENGGLLAPASCQLFGDTTVGSMGEFECANGGSLLNRFGTFNDRLEFIFSESSHEPVELQYIILGDPAPMTPTTPTDPTPEPPPPAPTFVLRARSGFGAGQYVTIRGAVEAGGSNNLVIESSLENAAQFTLDDGDVVLALNPDHTLVYHDGQHLASVASLRGDGTSAACQLVGDIGPGSQGSFTCPNGDSGLSAFATENDVGRMSINFLFDQPEDTTYSRIEMDYLVLPVSVEATPAPPQLTPAFILTGFGGGVNGQVVRIRGDIGGPDNSLVFDASAEEAVPFRLRDDGSLVPASLAADPLNYGAYYADSSADSASSTVSIQAADAVISRAYCQLSGSSTDVGSTGFFTCPNNGAAIHDLAEGGGYVLLENEGSTYERIQLRYTFV</sequence>
<gene>
    <name evidence="3" type="ORF">PG993_010995</name>
</gene>
<organism evidence="3 4">
    <name type="scientific">Apiospora rasikravindrae</name>
    <dbReference type="NCBI Taxonomy" id="990691"/>
    <lineage>
        <taxon>Eukaryota</taxon>
        <taxon>Fungi</taxon>
        <taxon>Dikarya</taxon>
        <taxon>Ascomycota</taxon>
        <taxon>Pezizomycotina</taxon>
        <taxon>Sordariomycetes</taxon>
        <taxon>Xylariomycetidae</taxon>
        <taxon>Amphisphaeriales</taxon>
        <taxon>Apiosporaceae</taxon>
        <taxon>Apiospora</taxon>
    </lineage>
</organism>
<feature type="compositionally biased region" description="Low complexity" evidence="1">
    <location>
        <begin position="151"/>
        <end position="160"/>
    </location>
</feature>
<keyword evidence="2" id="KW-0732">Signal</keyword>
<name>A0ABR1SCZ3_9PEZI</name>
<reference evidence="3 4" key="1">
    <citation type="submission" date="2023-01" db="EMBL/GenBank/DDBJ databases">
        <title>Analysis of 21 Apiospora genomes using comparative genomics revels a genus with tremendous synthesis potential of carbohydrate active enzymes and secondary metabolites.</title>
        <authorList>
            <person name="Sorensen T."/>
        </authorList>
    </citation>
    <scope>NUCLEOTIDE SEQUENCE [LARGE SCALE GENOMIC DNA]</scope>
    <source>
        <strain evidence="3 4">CBS 33761</strain>
    </source>
</reference>
<feature type="chain" id="PRO_5045758552" evidence="2">
    <location>
        <begin position="16"/>
        <end position="711"/>
    </location>
</feature>
<protein>
    <submittedName>
        <fullName evidence="3">Uncharacterized protein</fullName>
    </submittedName>
</protein>
<dbReference type="Proteomes" id="UP001444661">
    <property type="component" value="Unassembled WGS sequence"/>
</dbReference>
<keyword evidence="4" id="KW-1185">Reference proteome</keyword>
<proteinExistence type="predicted"/>
<feature type="region of interest" description="Disordered" evidence="1">
    <location>
        <begin position="119"/>
        <end position="160"/>
    </location>
</feature>
<feature type="signal peptide" evidence="2">
    <location>
        <begin position="1"/>
        <end position="15"/>
    </location>
</feature>
<evidence type="ECO:0000313" key="4">
    <source>
        <dbReference type="Proteomes" id="UP001444661"/>
    </source>
</evidence>
<evidence type="ECO:0000256" key="2">
    <source>
        <dbReference type="SAM" id="SignalP"/>
    </source>
</evidence>
<accession>A0ABR1SCZ3</accession>
<comment type="caution">
    <text evidence="3">The sequence shown here is derived from an EMBL/GenBank/DDBJ whole genome shotgun (WGS) entry which is preliminary data.</text>
</comment>
<evidence type="ECO:0000313" key="3">
    <source>
        <dbReference type="EMBL" id="KAK8029704.1"/>
    </source>
</evidence>
<dbReference type="EMBL" id="JAQQWK010000010">
    <property type="protein sequence ID" value="KAK8029704.1"/>
    <property type="molecule type" value="Genomic_DNA"/>
</dbReference>